<gene>
    <name evidence="1" type="ORF">GMARGA_LOCUS26588</name>
</gene>
<feature type="non-terminal residue" evidence="1">
    <location>
        <position position="1"/>
    </location>
</feature>
<reference evidence="1 2" key="1">
    <citation type="submission" date="2021-06" db="EMBL/GenBank/DDBJ databases">
        <authorList>
            <person name="Kallberg Y."/>
            <person name="Tangrot J."/>
            <person name="Rosling A."/>
        </authorList>
    </citation>
    <scope>NUCLEOTIDE SEQUENCE [LARGE SCALE GENOMIC DNA]</scope>
    <source>
        <strain evidence="1 2">120-4 pot B 10/14</strain>
    </source>
</reference>
<evidence type="ECO:0000313" key="1">
    <source>
        <dbReference type="EMBL" id="CAG8816593.1"/>
    </source>
</evidence>
<organism evidence="1 2">
    <name type="scientific">Gigaspora margarita</name>
    <dbReference type="NCBI Taxonomy" id="4874"/>
    <lineage>
        <taxon>Eukaryota</taxon>
        <taxon>Fungi</taxon>
        <taxon>Fungi incertae sedis</taxon>
        <taxon>Mucoromycota</taxon>
        <taxon>Glomeromycotina</taxon>
        <taxon>Glomeromycetes</taxon>
        <taxon>Diversisporales</taxon>
        <taxon>Gigasporaceae</taxon>
        <taxon>Gigaspora</taxon>
    </lineage>
</organism>
<keyword evidence="2" id="KW-1185">Reference proteome</keyword>
<sequence length="279" mass="31923">SGHFDYGIEEQLEKETSSKQMAVDVETTKVNLYKAPMELDIYGNQNKIQELPKPLTPHRKENDIVNSALMEIDPSKVSDESNMEINPIQKDEIIVPAKQILANQPTLPRIVTGSNAIKIINKRSFSSSGDNRDINSQKVISGRTRRESLKEQDREAPRVRFKAIKMSKENPDHKATSTTLWLNPQIFGSTVAVEKNRKHHRTVYLYNQATTENWENFKSVLDKKLQKEKTTLDKLSGPDNSKNGKGNFGRRSIWAQIYEPIKGIQNTWFKDLLSEITEE</sequence>
<evidence type="ECO:0000313" key="2">
    <source>
        <dbReference type="Proteomes" id="UP000789901"/>
    </source>
</evidence>
<protein>
    <submittedName>
        <fullName evidence="1">29944_t:CDS:1</fullName>
    </submittedName>
</protein>
<comment type="caution">
    <text evidence="1">The sequence shown here is derived from an EMBL/GenBank/DDBJ whole genome shotgun (WGS) entry which is preliminary data.</text>
</comment>
<feature type="non-terminal residue" evidence="1">
    <location>
        <position position="279"/>
    </location>
</feature>
<proteinExistence type="predicted"/>
<name>A0ABN7W4Q2_GIGMA</name>
<dbReference type="EMBL" id="CAJVQB010031214">
    <property type="protein sequence ID" value="CAG8816593.1"/>
    <property type="molecule type" value="Genomic_DNA"/>
</dbReference>
<accession>A0ABN7W4Q2</accession>
<dbReference type="Proteomes" id="UP000789901">
    <property type="component" value="Unassembled WGS sequence"/>
</dbReference>